<reference evidence="1 2" key="1">
    <citation type="journal article" date="2023" name="Mol. Ecol. Resour.">
        <title>Chromosome-level genome assembly of a triploid poplar Populus alba 'Berolinensis'.</title>
        <authorList>
            <person name="Chen S."/>
            <person name="Yu Y."/>
            <person name="Wang X."/>
            <person name="Wang S."/>
            <person name="Zhang T."/>
            <person name="Zhou Y."/>
            <person name="He R."/>
            <person name="Meng N."/>
            <person name="Wang Y."/>
            <person name="Liu W."/>
            <person name="Liu Z."/>
            <person name="Liu J."/>
            <person name="Guo Q."/>
            <person name="Huang H."/>
            <person name="Sederoff R.R."/>
            <person name="Wang G."/>
            <person name="Qu G."/>
            <person name="Chen S."/>
        </authorList>
    </citation>
    <scope>NUCLEOTIDE SEQUENCE [LARGE SCALE GENOMIC DNA]</scope>
    <source>
        <strain evidence="1">SC-2020</strain>
    </source>
</reference>
<accession>A0AAD6PR08</accession>
<dbReference type="EMBL" id="JAQIZT010000018">
    <property type="protein sequence ID" value="KAJ6957159.1"/>
    <property type="molecule type" value="Genomic_DNA"/>
</dbReference>
<evidence type="ECO:0000313" key="2">
    <source>
        <dbReference type="Proteomes" id="UP001164929"/>
    </source>
</evidence>
<sequence length="156" mass="17470">MKYDLDCEVPSCYLVSDDDATFAQEKSLHEIQVGMSGIQALPNLTIIDAPGPIAAAPGRKIMHYRVKLGQWRRLNYSASFCGKSRREMVLLEIAVGVFDKFLYLGTNIFALIILTNWSEVSSYLIHSDWKSVLGMTIDPELSKTIVGSTKRDTRIP</sequence>
<comment type="caution">
    <text evidence="1">The sequence shown here is derived from an EMBL/GenBank/DDBJ whole genome shotgun (WGS) entry which is preliminary data.</text>
</comment>
<organism evidence="1 2">
    <name type="scientific">Populus alba x Populus x berolinensis</name>
    <dbReference type="NCBI Taxonomy" id="444605"/>
    <lineage>
        <taxon>Eukaryota</taxon>
        <taxon>Viridiplantae</taxon>
        <taxon>Streptophyta</taxon>
        <taxon>Embryophyta</taxon>
        <taxon>Tracheophyta</taxon>
        <taxon>Spermatophyta</taxon>
        <taxon>Magnoliopsida</taxon>
        <taxon>eudicotyledons</taxon>
        <taxon>Gunneridae</taxon>
        <taxon>Pentapetalae</taxon>
        <taxon>rosids</taxon>
        <taxon>fabids</taxon>
        <taxon>Malpighiales</taxon>
        <taxon>Salicaceae</taxon>
        <taxon>Saliceae</taxon>
        <taxon>Populus</taxon>
    </lineage>
</organism>
<evidence type="ECO:0000313" key="1">
    <source>
        <dbReference type="EMBL" id="KAJ6957159.1"/>
    </source>
</evidence>
<protein>
    <submittedName>
        <fullName evidence="1">Uncharacterized protein</fullName>
    </submittedName>
</protein>
<dbReference type="AlphaFoldDB" id="A0AAD6PR08"/>
<name>A0AAD6PR08_9ROSI</name>
<dbReference type="Proteomes" id="UP001164929">
    <property type="component" value="Chromosome 18"/>
</dbReference>
<proteinExistence type="predicted"/>
<gene>
    <name evidence="1" type="ORF">NC653_039168</name>
</gene>
<keyword evidence="2" id="KW-1185">Reference proteome</keyword>